<feature type="compositionally biased region" description="Basic and acidic residues" evidence="1">
    <location>
        <begin position="1"/>
        <end position="13"/>
    </location>
</feature>
<feature type="non-terminal residue" evidence="3">
    <location>
        <position position="1"/>
    </location>
</feature>
<evidence type="ECO:0000313" key="3">
    <source>
        <dbReference type="EMBL" id="TRY60433.1"/>
    </source>
</evidence>
<name>A0A553N4U9_9TELE</name>
<feature type="region of interest" description="Disordered" evidence="1">
    <location>
        <begin position="1"/>
        <end position="27"/>
    </location>
</feature>
<keyword evidence="4" id="KW-1185">Reference proteome</keyword>
<dbReference type="GO" id="GO:0005737">
    <property type="term" value="C:cytoplasm"/>
    <property type="evidence" value="ECO:0007669"/>
    <property type="project" value="TreeGrafter"/>
</dbReference>
<dbReference type="EMBL" id="SRMA01027050">
    <property type="protein sequence ID" value="TRY60433.1"/>
    <property type="molecule type" value="Genomic_DNA"/>
</dbReference>
<comment type="caution">
    <text evidence="3">The sequence shown here is derived from an EMBL/GenBank/DDBJ whole genome shotgun (WGS) entry which is preliminary data.</text>
</comment>
<protein>
    <recommendedName>
        <fullName evidence="2">PDZ domain-containing protein</fullName>
    </recommendedName>
</protein>
<dbReference type="InterPro" id="IPR001478">
    <property type="entry name" value="PDZ"/>
</dbReference>
<evidence type="ECO:0000256" key="1">
    <source>
        <dbReference type="SAM" id="MobiDB-lite"/>
    </source>
</evidence>
<dbReference type="SUPFAM" id="SSF50156">
    <property type="entry name" value="PDZ domain-like"/>
    <property type="match status" value="1"/>
</dbReference>
<dbReference type="Gene3D" id="2.30.42.10">
    <property type="match status" value="2"/>
</dbReference>
<dbReference type="GO" id="GO:0007165">
    <property type="term" value="P:signal transduction"/>
    <property type="evidence" value="ECO:0007669"/>
    <property type="project" value="TreeGrafter"/>
</dbReference>
<dbReference type="Proteomes" id="UP000316079">
    <property type="component" value="Unassembled WGS sequence"/>
</dbReference>
<dbReference type="OrthoDB" id="66881at2759"/>
<organism evidence="3 4">
    <name type="scientific">Danionella cerebrum</name>
    <dbReference type="NCBI Taxonomy" id="2873325"/>
    <lineage>
        <taxon>Eukaryota</taxon>
        <taxon>Metazoa</taxon>
        <taxon>Chordata</taxon>
        <taxon>Craniata</taxon>
        <taxon>Vertebrata</taxon>
        <taxon>Euteleostomi</taxon>
        <taxon>Actinopterygii</taxon>
        <taxon>Neopterygii</taxon>
        <taxon>Teleostei</taxon>
        <taxon>Ostariophysi</taxon>
        <taxon>Cypriniformes</taxon>
        <taxon>Danionidae</taxon>
        <taxon>Danioninae</taxon>
        <taxon>Danionella</taxon>
    </lineage>
</organism>
<proteinExistence type="predicted"/>
<reference evidence="3 4" key="1">
    <citation type="journal article" date="2019" name="Sci. Data">
        <title>Hybrid genome assembly and annotation of Danionella translucida.</title>
        <authorList>
            <person name="Kadobianskyi M."/>
            <person name="Schulze L."/>
            <person name="Schuelke M."/>
            <person name="Judkewitz B."/>
        </authorList>
    </citation>
    <scope>NUCLEOTIDE SEQUENCE [LARGE SCALE GENOMIC DNA]</scope>
    <source>
        <strain evidence="3 4">Bolton</strain>
    </source>
</reference>
<dbReference type="PANTHER" id="PTHR10316">
    <property type="entry name" value="MEMBRANE ASSOCIATED GUANYLATE KINASE-RELATED"/>
    <property type="match status" value="1"/>
</dbReference>
<dbReference type="Pfam" id="PF00595">
    <property type="entry name" value="PDZ"/>
    <property type="match status" value="1"/>
</dbReference>
<dbReference type="STRING" id="623744.A0A553N4U9"/>
<dbReference type="PANTHER" id="PTHR10316:SF41">
    <property type="entry name" value="MAGI FAMILY MEMBER, X-LINKED A-RELATED"/>
    <property type="match status" value="1"/>
</dbReference>
<dbReference type="SMART" id="SM00228">
    <property type="entry name" value="PDZ"/>
    <property type="match status" value="1"/>
</dbReference>
<sequence length="109" mass="12237">SSERAECDSDYKNRKSHRSKPKQDATRYYSVELERGPTGFGFSLRGGSEYNMGLYVSDQLVEINGDSTAGMSHSQAVEQIRTGGNRIHLVFKRGNGYVPDYGKKTRPKK</sequence>
<dbReference type="AlphaFoldDB" id="A0A553N4U9"/>
<evidence type="ECO:0000259" key="2">
    <source>
        <dbReference type="PROSITE" id="PS50106"/>
    </source>
</evidence>
<gene>
    <name evidence="3" type="ORF">DNTS_027254</name>
</gene>
<accession>A0A553N4U9</accession>
<dbReference type="GO" id="GO:0005911">
    <property type="term" value="C:cell-cell junction"/>
    <property type="evidence" value="ECO:0007669"/>
    <property type="project" value="TreeGrafter"/>
</dbReference>
<evidence type="ECO:0000313" key="4">
    <source>
        <dbReference type="Proteomes" id="UP000316079"/>
    </source>
</evidence>
<feature type="domain" description="PDZ" evidence="2">
    <location>
        <begin position="30"/>
        <end position="95"/>
    </location>
</feature>
<dbReference type="InterPro" id="IPR036034">
    <property type="entry name" value="PDZ_sf"/>
</dbReference>
<dbReference type="PROSITE" id="PS50106">
    <property type="entry name" value="PDZ"/>
    <property type="match status" value="1"/>
</dbReference>